<keyword evidence="4" id="KW-0067">ATP-binding</keyword>
<dbReference type="PANTHER" id="PTHR12358:SF106">
    <property type="entry name" value="LIPID KINASE YEGS"/>
    <property type="match status" value="1"/>
</dbReference>
<dbReference type="Gene3D" id="3.40.50.10330">
    <property type="entry name" value="Probable inorganic polyphosphate/atp-NAD kinase, domain 1"/>
    <property type="match status" value="1"/>
</dbReference>
<protein>
    <submittedName>
        <fullName evidence="6">Diacylglycerol kinase (ATP)</fullName>
    </submittedName>
</protein>
<dbReference type="GO" id="GO:0016301">
    <property type="term" value="F:kinase activity"/>
    <property type="evidence" value="ECO:0007669"/>
    <property type="project" value="UniProtKB-KW"/>
</dbReference>
<dbReference type="Pfam" id="PF19279">
    <property type="entry name" value="YegS_C"/>
    <property type="match status" value="1"/>
</dbReference>
<evidence type="ECO:0000313" key="6">
    <source>
        <dbReference type="EMBL" id="SFI05759.1"/>
    </source>
</evidence>
<evidence type="ECO:0000256" key="1">
    <source>
        <dbReference type="ARBA" id="ARBA00022679"/>
    </source>
</evidence>
<dbReference type="PROSITE" id="PS50146">
    <property type="entry name" value="DAGK"/>
    <property type="match status" value="1"/>
</dbReference>
<dbReference type="RefSeq" id="WP_092048936.1">
    <property type="nucleotide sequence ID" value="NZ_FOQD01000005.1"/>
</dbReference>
<keyword evidence="7" id="KW-1185">Reference proteome</keyword>
<dbReference type="OrthoDB" id="142078at2"/>
<dbReference type="Pfam" id="PF00781">
    <property type="entry name" value="DAGK_cat"/>
    <property type="match status" value="1"/>
</dbReference>
<evidence type="ECO:0000256" key="3">
    <source>
        <dbReference type="ARBA" id="ARBA00022777"/>
    </source>
</evidence>
<dbReference type="GO" id="GO:0005524">
    <property type="term" value="F:ATP binding"/>
    <property type="evidence" value="ECO:0007669"/>
    <property type="project" value="UniProtKB-KW"/>
</dbReference>
<gene>
    <name evidence="6" type="ORF">SAMN05421753_10568</name>
</gene>
<sequence>MPERQPCTVIWHPSSTSGQRADAMRTELDKHPHVEVLEVDGTSETEQAVFERVSRPGVIAAAGGDGTVRQVVSAIMQARANGKEVKATFAVLPLGTGNDLARGLQIPFVPEQAIDVLLSQHESPLDVVEFETPSERGWCANMVTGGNSGRYLEVMTDELKERWGAFCYLRGIIDVIKNLETFEIELRCDGEPSEKFTALNVFFANGRTSGGGMVVSPDAAVDDGKLDVLIVRDGQPGAIAGLTASYFLSDYKSHDLIAFRRASQIVLKANPDLLLTADGDSIGATPLTLKVHPAALQVKTPAASAMQAD</sequence>
<name>A0A1I3F3E3_9PLAN</name>
<dbReference type="Proteomes" id="UP000199518">
    <property type="component" value="Unassembled WGS sequence"/>
</dbReference>
<evidence type="ECO:0000259" key="5">
    <source>
        <dbReference type="PROSITE" id="PS50146"/>
    </source>
</evidence>
<dbReference type="Gene3D" id="2.60.200.40">
    <property type="match status" value="1"/>
</dbReference>
<evidence type="ECO:0000256" key="4">
    <source>
        <dbReference type="ARBA" id="ARBA00022840"/>
    </source>
</evidence>
<keyword evidence="1" id="KW-0808">Transferase</keyword>
<accession>A0A1I3F3E3</accession>
<dbReference type="InterPro" id="IPR017438">
    <property type="entry name" value="ATP-NAD_kinase_N"/>
</dbReference>
<dbReference type="AlphaFoldDB" id="A0A1I3F3E3"/>
<dbReference type="GO" id="GO:0005886">
    <property type="term" value="C:plasma membrane"/>
    <property type="evidence" value="ECO:0007669"/>
    <property type="project" value="TreeGrafter"/>
</dbReference>
<dbReference type="InterPro" id="IPR001206">
    <property type="entry name" value="Diacylglycerol_kinase_cat_dom"/>
</dbReference>
<organism evidence="6 7">
    <name type="scientific">Planctomicrobium piriforme</name>
    <dbReference type="NCBI Taxonomy" id="1576369"/>
    <lineage>
        <taxon>Bacteria</taxon>
        <taxon>Pseudomonadati</taxon>
        <taxon>Planctomycetota</taxon>
        <taxon>Planctomycetia</taxon>
        <taxon>Planctomycetales</taxon>
        <taxon>Planctomycetaceae</taxon>
        <taxon>Planctomicrobium</taxon>
    </lineage>
</organism>
<evidence type="ECO:0000313" key="7">
    <source>
        <dbReference type="Proteomes" id="UP000199518"/>
    </source>
</evidence>
<dbReference type="PANTHER" id="PTHR12358">
    <property type="entry name" value="SPHINGOSINE KINASE"/>
    <property type="match status" value="1"/>
</dbReference>
<keyword evidence="2" id="KW-0547">Nucleotide-binding</keyword>
<dbReference type="STRING" id="1576369.SAMN05421753_10568"/>
<dbReference type="InterPro" id="IPR016064">
    <property type="entry name" value="NAD/diacylglycerol_kinase_sf"/>
</dbReference>
<evidence type="ECO:0000256" key="2">
    <source>
        <dbReference type="ARBA" id="ARBA00022741"/>
    </source>
</evidence>
<reference evidence="7" key="1">
    <citation type="submission" date="2016-10" db="EMBL/GenBank/DDBJ databases">
        <authorList>
            <person name="Varghese N."/>
            <person name="Submissions S."/>
        </authorList>
    </citation>
    <scope>NUCLEOTIDE SEQUENCE [LARGE SCALE GENOMIC DNA]</scope>
    <source>
        <strain evidence="7">DSM 26348</strain>
    </source>
</reference>
<keyword evidence="3 6" id="KW-0418">Kinase</keyword>
<dbReference type="SUPFAM" id="SSF111331">
    <property type="entry name" value="NAD kinase/diacylglycerol kinase-like"/>
    <property type="match status" value="1"/>
</dbReference>
<proteinExistence type="predicted"/>
<dbReference type="SMART" id="SM00046">
    <property type="entry name" value="DAGKc"/>
    <property type="match status" value="1"/>
</dbReference>
<dbReference type="EMBL" id="FOQD01000005">
    <property type="protein sequence ID" value="SFI05759.1"/>
    <property type="molecule type" value="Genomic_DNA"/>
</dbReference>
<feature type="domain" description="DAGKc" evidence="5">
    <location>
        <begin position="2"/>
        <end position="134"/>
    </location>
</feature>
<dbReference type="InterPro" id="IPR045540">
    <property type="entry name" value="YegS/DAGK_C"/>
</dbReference>
<dbReference type="InterPro" id="IPR050187">
    <property type="entry name" value="Lipid_Phosphate_FormReg"/>
</dbReference>